<name>A0ABP9D7I9_9BACT</name>
<evidence type="ECO:0000259" key="1">
    <source>
        <dbReference type="Pfam" id="PF01575"/>
    </source>
</evidence>
<dbReference type="Pfam" id="PF01575">
    <property type="entry name" value="MaoC_dehydratas"/>
    <property type="match status" value="1"/>
</dbReference>
<protein>
    <submittedName>
        <fullName evidence="2">MaoC family dehydratase</fullName>
    </submittedName>
</protein>
<dbReference type="SUPFAM" id="SSF54637">
    <property type="entry name" value="Thioesterase/thiol ester dehydrase-isomerase"/>
    <property type="match status" value="1"/>
</dbReference>
<dbReference type="InterPro" id="IPR039375">
    <property type="entry name" value="NodN-like"/>
</dbReference>
<dbReference type="EMBL" id="BAABJX010000017">
    <property type="protein sequence ID" value="GAA4826941.1"/>
    <property type="molecule type" value="Genomic_DNA"/>
</dbReference>
<dbReference type="CDD" id="cd03450">
    <property type="entry name" value="NodN"/>
    <property type="match status" value="1"/>
</dbReference>
<dbReference type="InterPro" id="IPR029069">
    <property type="entry name" value="HotDog_dom_sf"/>
</dbReference>
<dbReference type="PANTHER" id="PTHR42993">
    <property type="entry name" value="MAOC-LIKE DEHYDRATASE DOMAIN-CONTAINING PROTEIN"/>
    <property type="match status" value="1"/>
</dbReference>
<feature type="domain" description="MaoC-like" evidence="1">
    <location>
        <begin position="13"/>
        <end position="131"/>
    </location>
</feature>
<evidence type="ECO:0000313" key="3">
    <source>
        <dbReference type="Proteomes" id="UP001500298"/>
    </source>
</evidence>
<dbReference type="InterPro" id="IPR002539">
    <property type="entry name" value="MaoC-like_dom"/>
</dbReference>
<dbReference type="Proteomes" id="UP001500298">
    <property type="component" value="Unassembled WGS sequence"/>
</dbReference>
<keyword evidence="3" id="KW-1185">Reference proteome</keyword>
<evidence type="ECO:0000313" key="2">
    <source>
        <dbReference type="EMBL" id="GAA4826941.1"/>
    </source>
</evidence>
<dbReference type="Gene3D" id="3.10.129.10">
    <property type="entry name" value="Hotdog Thioesterase"/>
    <property type="match status" value="1"/>
</dbReference>
<proteinExistence type="predicted"/>
<sequence>MSITVRSFEEFKQYEGQELGVSEYLQITQEQINKFADATLDDQWIHTQPERAEKESAFGTTIAHGYLTLSLVPHLWNQILQAENLKMMVNYGVEKLRFAQPVKVNDRVRLKASLHSIANLRGVVKIEVDVKLEIEGQRKPAYSGILVLLYHFND</sequence>
<reference evidence="3" key="1">
    <citation type="journal article" date="2019" name="Int. J. Syst. Evol. Microbiol.">
        <title>The Global Catalogue of Microorganisms (GCM) 10K type strain sequencing project: providing services to taxonomists for standard genome sequencing and annotation.</title>
        <authorList>
            <consortium name="The Broad Institute Genomics Platform"/>
            <consortium name="The Broad Institute Genome Sequencing Center for Infectious Disease"/>
            <person name="Wu L."/>
            <person name="Ma J."/>
        </authorList>
    </citation>
    <scope>NUCLEOTIDE SEQUENCE [LARGE SCALE GENOMIC DNA]</scope>
    <source>
        <strain evidence="3">JCM 18326</strain>
    </source>
</reference>
<organism evidence="2 3">
    <name type="scientific">Algivirga pacifica</name>
    <dbReference type="NCBI Taxonomy" id="1162670"/>
    <lineage>
        <taxon>Bacteria</taxon>
        <taxon>Pseudomonadati</taxon>
        <taxon>Bacteroidota</taxon>
        <taxon>Cytophagia</taxon>
        <taxon>Cytophagales</taxon>
        <taxon>Flammeovirgaceae</taxon>
        <taxon>Algivirga</taxon>
    </lineage>
</organism>
<dbReference type="RefSeq" id="WP_345369655.1">
    <property type="nucleotide sequence ID" value="NZ_BAABJX010000017.1"/>
</dbReference>
<accession>A0ABP9D7I9</accession>
<gene>
    <name evidence="2" type="ORF">GCM10023331_09580</name>
</gene>
<dbReference type="PANTHER" id="PTHR42993:SF1">
    <property type="entry name" value="MAOC-LIKE DEHYDRATASE DOMAIN-CONTAINING PROTEIN"/>
    <property type="match status" value="1"/>
</dbReference>
<comment type="caution">
    <text evidence="2">The sequence shown here is derived from an EMBL/GenBank/DDBJ whole genome shotgun (WGS) entry which is preliminary data.</text>
</comment>